<dbReference type="Proteomes" id="UP000308199">
    <property type="component" value="Unassembled WGS sequence"/>
</dbReference>
<evidence type="ECO:0000256" key="4">
    <source>
        <dbReference type="ARBA" id="ARBA00012336"/>
    </source>
</evidence>
<dbReference type="OrthoDB" id="2544694at2759"/>
<feature type="transmembrane region" description="Helical" evidence="19">
    <location>
        <begin position="678"/>
        <end position="700"/>
    </location>
</feature>
<dbReference type="InterPro" id="IPR027057">
    <property type="entry name" value="CAXX_Prtase_1"/>
</dbReference>
<dbReference type="InterPro" id="IPR005829">
    <property type="entry name" value="Sugar_transporter_CS"/>
</dbReference>
<evidence type="ECO:0000256" key="3">
    <source>
        <dbReference type="ARBA" id="ARBA00010992"/>
    </source>
</evidence>
<dbReference type="GO" id="GO:0071586">
    <property type="term" value="P:CAAX-box protein processing"/>
    <property type="evidence" value="ECO:0007669"/>
    <property type="project" value="InterPro"/>
</dbReference>
<dbReference type="PROSITE" id="PS00216">
    <property type="entry name" value="SUGAR_TRANSPORT_1"/>
    <property type="match status" value="1"/>
</dbReference>
<reference evidence="21 22" key="1">
    <citation type="submission" date="2019-02" db="EMBL/GenBank/DDBJ databases">
        <title>Genome sequencing of the rare red list fungi Phellinidium pouzarii.</title>
        <authorList>
            <person name="Buettner E."/>
            <person name="Kellner H."/>
        </authorList>
    </citation>
    <scope>NUCLEOTIDE SEQUENCE [LARGE SCALE GENOMIC DNA]</scope>
    <source>
        <strain evidence="21 22">DSM 108285</strain>
    </source>
</reference>
<keyword evidence="8" id="KW-0479">Metal-binding</keyword>
<sequence length="872" mass="96245">MGQAMEDRVVDDTATIDDKRSLKHLENLTGIAEDQLDREVAEKFPRLSGKTLTYALAFVAGTGFTLFGYDQGVMSSLLTLPTFEAQFPEVVTSTTVHNNHATLQSFVVAIYEIGCLIGALANLWVGDKLGRRRTIMLGGCIMIVGAALQTASISYAMLVVARVITGIGNGLNTSTVPSYHAECSPADRRGAFIMIEGSLISFGIMLSYWIDIAFFWIKGSSAEWRVPVSFQILLAMVMIVGVMFLPESPRWLVKQGKLSEALAVISALDQKPITHPDVQRTFTGIHEAIELEGELTARTAQLSELFTHGRSQNFRRAALGITSQAFQQLTGCNLIIYYATLLFQRLNLNDVTSRIVAACNGTEFFLASTIAIFVVERVGRRKLMIFGASGMSMSMILLAILGAIDNSQAQIASAVFLFVFNSFFGIGWLGMSWLYSAEIVGLRVRAPANALSTASNWTFNFMVVMITGPAFANINWGTYIIFGVLNAAIVPIVYFFFPETAGRSLEDMDVIFALAYNEGVSPVGVSLRKDVPPAGTPEADEILGITSGRNERERASFNRLPVDSSENAKPNNWKLYVQSFSWGVCIFESYLLWRQYPLYSKTTLPAELAPHMDTAAFASSQRYGRDKARFSFVSGIIRQLLDSALIHYGVYATAWTLAGRATAHFGYGSEYEIAQSNVFIGILYLISTVPSIPLSIYQTFVLEEKHGFNKTTPILFVTDLLKGWVLTLAIGVPFLSAFLWVFKWAGDRFLPWLMAFLLIFQISMVVIYPTIIQPLFNTLSPLKKGDLRARIEALAGRLSFPLKHLYEIDGSKRSSHSNAYFFGLPWSKHIVIFDTLIKESAPEEVEAVLGTPLLNSRTLPGLLACATCPSFI</sequence>
<dbReference type="SUPFAM" id="SSF103473">
    <property type="entry name" value="MFS general substrate transporter"/>
    <property type="match status" value="1"/>
</dbReference>
<evidence type="ECO:0000256" key="12">
    <source>
        <dbReference type="ARBA" id="ARBA00022989"/>
    </source>
</evidence>
<evidence type="ECO:0000256" key="15">
    <source>
        <dbReference type="ARBA" id="ARBA00044456"/>
    </source>
</evidence>
<feature type="transmembrane region" description="Helical" evidence="19">
    <location>
        <begin position="137"/>
        <end position="164"/>
    </location>
</feature>
<dbReference type="PANTHER" id="PTHR48022:SF68">
    <property type="entry name" value="MAJOR FACILITATOR SUPERFAMILY (MFS) PROFILE DOMAIN-CONTAINING PROTEIN-RELATED"/>
    <property type="match status" value="1"/>
</dbReference>
<dbReference type="Gene3D" id="1.20.1250.20">
    <property type="entry name" value="MFS general substrate transporter like domains"/>
    <property type="match status" value="1"/>
</dbReference>
<keyword evidence="10" id="KW-0256">Endoplasmic reticulum</keyword>
<dbReference type="InterPro" id="IPR036259">
    <property type="entry name" value="MFS_trans_sf"/>
</dbReference>
<name>A0A4S4KK99_9AGAM</name>
<organism evidence="21 22">
    <name type="scientific">Phellinidium pouzarii</name>
    <dbReference type="NCBI Taxonomy" id="167371"/>
    <lineage>
        <taxon>Eukaryota</taxon>
        <taxon>Fungi</taxon>
        <taxon>Dikarya</taxon>
        <taxon>Basidiomycota</taxon>
        <taxon>Agaricomycotina</taxon>
        <taxon>Agaricomycetes</taxon>
        <taxon>Hymenochaetales</taxon>
        <taxon>Hymenochaetaceae</taxon>
        <taxon>Phellinidium</taxon>
    </lineage>
</organism>
<keyword evidence="6" id="KW-0645">Protease</keyword>
<evidence type="ECO:0000313" key="21">
    <source>
        <dbReference type="EMBL" id="THG98426.1"/>
    </source>
</evidence>
<feature type="transmembrane region" description="Helical" evidence="19">
    <location>
        <begin position="476"/>
        <end position="497"/>
    </location>
</feature>
<dbReference type="Gene3D" id="3.30.2010.10">
    <property type="entry name" value="Metalloproteases ('zincins'), catalytic domain"/>
    <property type="match status" value="1"/>
</dbReference>
<evidence type="ECO:0000256" key="1">
    <source>
        <dbReference type="ARBA" id="ARBA00001947"/>
    </source>
</evidence>
<feature type="transmembrane region" description="Helical" evidence="19">
    <location>
        <begin position="383"/>
        <end position="404"/>
    </location>
</feature>
<comment type="cofactor">
    <cofactor evidence="1">
        <name>Zn(2+)</name>
        <dbReference type="ChEBI" id="CHEBI:29105"/>
    </cofactor>
</comment>
<dbReference type="FunFam" id="3.30.2010.10:FF:000002">
    <property type="entry name" value="CAAX prenyl protease"/>
    <property type="match status" value="1"/>
</dbReference>
<comment type="similarity">
    <text evidence="17">Belongs to the peptidase M48A family.</text>
</comment>
<evidence type="ECO:0000256" key="17">
    <source>
        <dbReference type="ARBA" id="ARBA00060927"/>
    </source>
</evidence>
<dbReference type="AlphaFoldDB" id="A0A4S4KK99"/>
<dbReference type="InterPro" id="IPR003663">
    <property type="entry name" value="Sugar/inositol_transpt"/>
</dbReference>
<evidence type="ECO:0000256" key="14">
    <source>
        <dbReference type="ARBA" id="ARBA00023136"/>
    </source>
</evidence>
<evidence type="ECO:0000256" key="8">
    <source>
        <dbReference type="ARBA" id="ARBA00022723"/>
    </source>
</evidence>
<dbReference type="CDD" id="cd07343">
    <property type="entry name" value="M48A_Zmpste24p_like"/>
    <property type="match status" value="1"/>
</dbReference>
<dbReference type="PROSITE" id="PS50850">
    <property type="entry name" value="MFS"/>
    <property type="match status" value="1"/>
</dbReference>
<proteinExistence type="inferred from homology"/>
<dbReference type="EC" id="3.4.24.84" evidence="4"/>
<dbReference type="InterPro" id="IPR050360">
    <property type="entry name" value="MFS_Sugar_Transporters"/>
</dbReference>
<dbReference type="InterPro" id="IPR032456">
    <property type="entry name" value="Peptidase_M48_N"/>
</dbReference>
<comment type="similarity">
    <text evidence="3">Belongs to the major facilitator superfamily. Sugar transporter (TC 2.A.1.1) family.</text>
</comment>
<keyword evidence="7 19" id="KW-0812">Transmembrane</keyword>
<evidence type="ECO:0000256" key="9">
    <source>
        <dbReference type="ARBA" id="ARBA00022801"/>
    </source>
</evidence>
<keyword evidence="9" id="KW-0378">Hydrolase</keyword>
<feature type="transmembrane region" description="Helical" evidence="19">
    <location>
        <begin position="224"/>
        <end position="245"/>
    </location>
</feature>
<evidence type="ECO:0000256" key="5">
    <source>
        <dbReference type="ARBA" id="ARBA00022448"/>
    </source>
</evidence>
<dbReference type="GO" id="GO:0046872">
    <property type="term" value="F:metal ion binding"/>
    <property type="evidence" value="ECO:0007669"/>
    <property type="project" value="UniProtKB-KW"/>
</dbReference>
<feature type="domain" description="Major facilitator superfamily (MFS) profile" evidence="20">
    <location>
        <begin position="56"/>
        <end position="501"/>
    </location>
</feature>
<keyword evidence="14 19" id="KW-0472">Membrane</keyword>
<dbReference type="FunFam" id="1.20.1250.20:FF:000061">
    <property type="entry name" value="MFS sugar transporter"/>
    <property type="match status" value="1"/>
</dbReference>
<dbReference type="InterPro" id="IPR001915">
    <property type="entry name" value="Peptidase_M48"/>
</dbReference>
<evidence type="ECO:0000256" key="10">
    <source>
        <dbReference type="ARBA" id="ARBA00022824"/>
    </source>
</evidence>
<comment type="catalytic activity">
    <reaction evidence="15">
        <text>Hydrolyzes the peptide bond -P2-(S-farnesyl or geranylgeranyl)C-P1'-P2'-P3'-COOH where P1' and P2' are amino acids with aliphatic side chains and P3' is any C-terminal residue.</text>
        <dbReference type="EC" id="3.4.24.84"/>
    </reaction>
</comment>
<feature type="transmembrane region" description="Helical" evidence="19">
    <location>
        <begin position="355"/>
        <end position="376"/>
    </location>
</feature>
<dbReference type="EMBL" id="SGPK01000739">
    <property type="protein sequence ID" value="THG98426.1"/>
    <property type="molecule type" value="Genomic_DNA"/>
</dbReference>
<evidence type="ECO:0000259" key="20">
    <source>
        <dbReference type="PROSITE" id="PS50850"/>
    </source>
</evidence>
<dbReference type="Pfam" id="PF16491">
    <property type="entry name" value="Peptidase_M48_N"/>
    <property type="match status" value="1"/>
</dbReference>
<feature type="transmembrane region" description="Helical" evidence="19">
    <location>
        <begin position="749"/>
        <end position="771"/>
    </location>
</feature>
<dbReference type="Pfam" id="PF00083">
    <property type="entry name" value="Sugar_tr"/>
    <property type="match status" value="1"/>
</dbReference>
<dbReference type="PANTHER" id="PTHR48022">
    <property type="entry name" value="PLASTIDIC GLUCOSE TRANSPORTER 4"/>
    <property type="match status" value="1"/>
</dbReference>
<keyword evidence="5" id="KW-0813">Transport</keyword>
<evidence type="ECO:0000256" key="2">
    <source>
        <dbReference type="ARBA" id="ARBA00004477"/>
    </source>
</evidence>
<evidence type="ECO:0000256" key="6">
    <source>
        <dbReference type="ARBA" id="ARBA00022670"/>
    </source>
</evidence>
<keyword evidence="13" id="KW-0482">Metalloprotease</keyword>
<feature type="transmembrane region" description="Helical" evidence="19">
    <location>
        <begin position="199"/>
        <end position="217"/>
    </location>
</feature>
<accession>A0A4S4KK99</accession>
<feature type="transmembrane region" description="Helical" evidence="19">
    <location>
        <begin position="103"/>
        <end position="125"/>
    </location>
</feature>
<gene>
    <name evidence="21" type="ORF">EW145_g7429</name>
</gene>
<dbReference type="PROSITE" id="PS00217">
    <property type="entry name" value="SUGAR_TRANSPORT_2"/>
    <property type="match status" value="1"/>
</dbReference>
<evidence type="ECO:0000256" key="7">
    <source>
        <dbReference type="ARBA" id="ARBA00022692"/>
    </source>
</evidence>
<dbReference type="GO" id="GO:0005789">
    <property type="term" value="C:endoplasmic reticulum membrane"/>
    <property type="evidence" value="ECO:0007669"/>
    <property type="project" value="UniProtKB-SubCell"/>
</dbReference>
<keyword evidence="12 19" id="KW-1133">Transmembrane helix</keyword>
<feature type="transmembrane region" description="Helical" evidence="19">
    <location>
        <begin position="720"/>
        <end position="742"/>
    </location>
</feature>
<evidence type="ECO:0000256" key="18">
    <source>
        <dbReference type="ARBA" id="ARBA00083451"/>
    </source>
</evidence>
<evidence type="ECO:0000256" key="19">
    <source>
        <dbReference type="SAM" id="Phobius"/>
    </source>
</evidence>
<dbReference type="NCBIfam" id="TIGR00879">
    <property type="entry name" value="SP"/>
    <property type="match status" value="1"/>
</dbReference>
<feature type="transmembrane region" description="Helical" evidence="19">
    <location>
        <begin position="410"/>
        <end position="436"/>
    </location>
</feature>
<comment type="catalytic activity">
    <reaction evidence="16">
        <text>myo-inositol(out) + H(+)(out) = myo-inositol(in) + H(+)(in)</text>
        <dbReference type="Rhea" id="RHEA:60364"/>
        <dbReference type="ChEBI" id="CHEBI:15378"/>
        <dbReference type="ChEBI" id="CHEBI:17268"/>
    </reaction>
</comment>
<keyword evidence="11" id="KW-0862">Zinc</keyword>
<evidence type="ECO:0000256" key="16">
    <source>
        <dbReference type="ARBA" id="ARBA00049119"/>
    </source>
</evidence>
<dbReference type="InterPro" id="IPR005828">
    <property type="entry name" value="MFS_sugar_transport-like"/>
</dbReference>
<evidence type="ECO:0000256" key="11">
    <source>
        <dbReference type="ARBA" id="ARBA00022833"/>
    </source>
</evidence>
<feature type="transmembrane region" description="Helical" evidence="19">
    <location>
        <begin position="52"/>
        <end position="69"/>
    </location>
</feature>
<dbReference type="InterPro" id="IPR020846">
    <property type="entry name" value="MFS_dom"/>
</dbReference>
<evidence type="ECO:0000256" key="13">
    <source>
        <dbReference type="ARBA" id="ARBA00023049"/>
    </source>
</evidence>
<protein>
    <recommendedName>
        <fullName evidence="4">Ste24 endopeptidase</fullName>
        <ecNumber evidence="4">3.4.24.84</ecNumber>
    </recommendedName>
    <alternativeName>
        <fullName evidence="18">Prenyl protein-specific endoprotease 1</fullName>
    </alternativeName>
</protein>
<dbReference type="GO" id="GO:0005351">
    <property type="term" value="F:carbohydrate:proton symporter activity"/>
    <property type="evidence" value="ECO:0007669"/>
    <property type="project" value="TreeGrafter"/>
</dbReference>
<dbReference type="GO" id="GO:0004222">
    <property type="term" value="F:metalloendopeptidase activity"/>
    <property type="evidence" value="ECO:0007669"/>
    <property type="project" value="InterPro"/>
</dbReference>
<dbReference type="Pfam" id="PF01435">
    <property type="entry name" value="Peptidase_M48"/>
    <property type="match status" value="1"/>
</dbReference>
<feature type="transmembrane region" description="Helical" evidence="19">
    <location>
        <begin position="448"/>
        <end position="470"/>
    </location>
</feature>
<comment type="caution">
    <text evidence="21">The sequence shown here is derived from an EMBL/GenBank/DDBJ whole genome shotgun (WGS) entry which is preliminary data.</text>
</comment>
<keyword evidence="22" id="KW-1185">Reference proteome</keyword>
<evidence type="ECO:0000313" key="22">
    <source>
        <dbReference type="Proteomes" id="UP000308199"/>
    </source>
</evidence>
<dbReference type="PRINTS" id="PR00171">
    <property type="entry name" value="SUGRTRNSPORT"/>
</dbReference>
<comment type="subcellular location">
    <subcellularLocation>
        <location evidence="2">Endoplasmic reticulum membrane</location>
        <topology evidence="2">Multi-pass membrane protein</topology>
    </subcellularLocation>
</comment>